<protein>
    <submittedName>
        <fullName evidence="1">Uncharacterized protein</fullName>
    </submittedName>
</protein>
<comment type="caution">
    <text evidence="1">The sequence shown here is derived from an EMBL/GenBank/DDBJ whole genome shotgun (WGS) entry which is preliminary data.</text>
</comment>
<dbReference type="RefSeq" id="WP_229488645.1">
    <property type="nucleotide sequence ID" value="NZ_JAIVFQ010000067.1"/>
</dbReference>
<name>A0ABS8IH78_9NOSO</name>
<dbReference type="Proteomes" id="UP001199525">
    <property type="component" value="Unassembled WGS sequence"/>
</dbReference>
<proteinExistence type="predicted"/>
<evidence type="ECO:0000313" key="1">
    <source>
        <dbReference type="EMBL" id="MCC5603119.1"/>
    </source>
</evidence>
<gene>
    <name evidence="1" type="ORF">LC586_28975</name>
</gene>
<sequence>MATQAQGLTREEILLQLGNYASNGDILAALLSLKRRALVETMKDDNRHKERFFLQPVILKCVQRLFKSQE</sequence>
<accession>A0ABS8IH78</accession>
<reference evidence="1 2" key="1">
    <citation type="journal article" date="2021" name="Microorganisms">
        <title>Genome Evolution of Filamentous Cyanobacterium Nostoc Species: From Facultative Symbiosis to Free Living.</title>
        <authorList>
            <person name="Huo D."/>
            <person name="Li H."/>
            <person name="Cai F."/>
            <person name="Guo X."/>
            <person name="Qiao Z."/>
            <person name="Wang W."/>
            <person name="Yu G."/>
            <person name="Li R."/>
        </authorList>
    </citation>
    <scope>NUCLEOTIDE SEQUENCE [LARGE SCALE GENOMIC DNA]</scope>
    <source>
        <strain evidence="1 2">CHAB 5714</strain>
    </source>
</reference>
<evidence type="ECO:0000313" key="2">
    <source>
        <dbReference type="Proteomes" id="UP001199525"/>
    </source>
</evidence>
<dbReference type="EMBL" id="JAIVFQ010000067">
    <property type="protein sequence ID" value="MCC5603119.1"/>
    <property type="molecule type" value="Genomic_DNA"/>
</dbReference>
<keyword evidence="2" id="KW-1185">Reference proteome</keyword>
<organism evidence="1 2">
    <name type="scientific">Nostoc favosum CHAB5714</name>
    <dbReference type="NCBI Taxonomy" id="2780399"/>
    <lineage>
        <taxon>Bacteria</taxon>
        <taxon>Bacillati</taxon>
        <taxon>Cyanobacteriota</taxon>
        <taxon>Cyanophyceae</taxon>
        <taxon>Nostocales</taxon>
        <taxon>Nostocaceae</taxon>
        <taxon>Nostoc</taxon>
        <taxon>Nostoc favosum</taxon>
    </lineage>
</organism>